<dbReference type="PROSITE" id="PS50942">
    <property type="entry name" value="ENTH"/>
    <property type="match status" value="1"/>
</dbReference>
<dbReference type="Gramene" id="Jr14_11330_p1">
    <property type="protein sequence ID" value="cds.Jr14_11330_p1"/>
    <property type="gene ID" value="Jr14_11330"/>
</dbReference>
<dbReference type="GO" id="GO:0005543">
    <property type="term" value="F:phospholipid binding"/>
    <property type="evidence" value="ECO:0000318"/>
    <property type="project" value="GO_Central"/>
</dbReference>
<evidence type="ECO:0000256" key="4">
    <source>
        <dbReference type="ARBA" id="ARBA00023329"/>
    </source>
</evidence>
<dbReference type="GO" id="GO:0030276">
    <property type="term" value="F:clathrin binding"/>
    <property type="evidence" value="ECO:0000318"/>
    <property type="project" value="GO_Central"/>
</dbReference>
<evidence type="ECO:0000256" key="5">
    <source>
        <dbReference type="SAM" id="MobiDB-lite"/>
    </source>
</evidence>
<gene>
    <name evidence="8" type="primary">LOC108992937</name>
</gene>
<dbReference type="SUPFAM" id="SSF48464">
    <property type="entry name" value="ENTH/VHS domain"/>
    <property type="match status" value="1"/>
</dbReference>
<organism evidence="7 8">
    <name type="scientific">Juglans regia</name>
    <name type="common">English walnut</name>
    <dbReference type="NCBI Taxonomy" id="51240"/>
    <lineage>
        <taxon>Eukaryota</taxon>
        <taxon>Viridiplantae</taxon>
        <taxon>Streptophyta</taxon>
        <taxon>Embryophyta</taxon>
        <taxon>Tracheophyta</taxon>
        <taxon>Spermatophyta</taxon>
        <taxon>Magnoliopsida</taxon>
        <taxon>eudicotyledons</taxon>
        <taxon>Gunneridae</taxon>
        <taxon>Pentapetalae</taxon>
        <taxon>rosids</taxon>
        <taxon>fabids</taxon>
        <taxon>Fagales</taxon>
        <taxon>Juglandaceae</taxon>
        <taxon>Juglans</taxon>
    </lineage>
</organism>
<dbReference type="PANTHER" id="PTHR12276:SF116">
    <property type="entry name" value="ENTH_VHS FAMILY PROTEIN"/>
    <property type="match status" value="1"/>
</dbReference>
<dbReference type="InterPro" id="IPR013809">
    <property type="entry name" value="ENTH"/>
</dbReference>
<keyword evidence="6" id="KW-0732">Signal</keyword>
<dbReference type="RefSeq" id="XP_018823208.1">
    <property type="nucleotide sequence ID" value="XM_018967663.2"/>
</dbReference>
<evidence type="ECO:0000256" key="3">
    <source>
        <dbReference type="ARBA" id="ARBA00023034"/>
    </source>
</evidence>
<feature type="signal peptide" evidence="6">
    <location>
        <begin position="1"/>
        <end position="16"/>
    </location>
</feature>
<accession>A0A2I4EUX8</accession>
<name>A0A2I4EUX8_JUGRE</name>
<evidence type="ECO:0000256" key="2">
    <source>
        <dbReference type="ARBA" id="ARBA00004555"/>
    </source>
</evidence>
<feature type="region of interest" description="Disordered" evidence="5">
    <location>
        <begin position="367"/>
        <end position="390"/>
    </location>
</feature>
<keyword evidence="4" id="KW-0968">Cytoplasmic vesicle</keyword>
<dbReference type="Proteomes" id="UP000235220">
    <property type="component" value="Chromosome 14"/>
</dbReference>
<feature type="compositionally biased region" description="Polar residues" evidence="5">
    <location>
        <begin position="374"/>
        <end position="390"/>
    </location>
</feature>
<dbReference type="Pfam" id="PF01417">
    <property type="entry name" value="ENTH"/>
    <property type="match status" value="1"/>
</dbReference>
<dbReference type="GO" id="GO:0006897">
    <property type="term" value="P:endocytosis"/>
    <property type="evidence" value="ECO:0000318"/>
    <property type="project" value="GO_Central"/>
</dbReference>
<dbReference type="Gene3D" id="1.25.40.90">
    <property type="match status" value="1"/>
</dbReference>
<dbReference type="OrthoDB" id="4033880at2759"/>
<dbReference type="STRING" id="51240.A0A2I4EUX8"/>
<feature type="chain" id="PRO_5043825821" evidence="6">
    <location>
        <begin position="17"/>
        <end position="390"/>
    </location>
</feature>
<dbReference type="GeneID" id="108992937"/>
<dbReference type="KEGG" id="jre:108992937"/>
<dbReference type="FunCoup" id="A0A2I4EUX8">
    <property type="interactions" value="175"/>
</dbReference>
<dbReference type="GO" id="GO:0005794">
    <property type="term" value="C:Golgi apparatus"/>
    <property type="evidence" value="ECO:0007669"/>
    <property type="project" value="UniProtKB-SubCell"/>
</dbReference>
<proteinExistence type="predicted"/>
<dbReference type="GO" id="GO:0005768">
    <property type="term" value="C:endosome"/>
    <property type="evidence" value="ECO:0000318"/>
    <property type="project" value="GO_Central"/>
</dbReference>
<sequence length="390" mass="44272">MFLFVSSALGITSADALHCLIERLVVPSRFGELYSSLEANLGTVFPHIFFVLNMNVLSKNSGSNMDATPSFHDLKRQASFFFREKIKTARLVLTDATPAQLMTEEATSGNTWTPDTPTLRSISRAAFEIDDYTRIVEILHKRFLKFERKNWRVSYNSLIVLERLLTHGPESVAGEFQSDKDAIGEMKSFHYIDEKGFDWGLAVRKKSERILKLLEKGPLLKEERDRARNVTRGIQGFGSFQQSSPAKGMLTESSSVTTFGRSNSQFNSQENQENQFSISNKGLTKEVKKSHQSHEVIMFQSGNKVVNERSWDSLCNCQVNAKAETLTSYKENLAPKKEELHRWNFTGESNPLLDGKKNEPRIEMPMEEDHPFTGTENQTTASLLMQIPQK</sequence>
<dbReference type="SMART" id="SM00273">
    <property type="entry name" value="ENTH"/>
    <property type="match status" value="1"/>
</dbReference>
<evidence type="ECO:0000313" key="7">
    <source>
        <dbReference type="Proteomes" id="UP000235220"/>
    </source>
</evidence>
<dbReference type="CDD" id="cd03571">
    <property type="entry name" value="ENTH"/>
    <property type="match status" value="1"/>
</dbReference>
<keyword evidence="3" id="KW-0333">Golgi apparatus</keyword>
<dbReference type="GO" id="GO:0030125">
    <property type="term" value="C:clathrin vesicle coat"/>
    <property type="evidence" value="ECO:0000318"/>
    <property type="project" value="GO_Central"/>
</dbReference>
<dbReference type="PANTHER" id="PTHR12276">
    <property type="entry name" value="EPSIN/ENT-RELATED"/>
    <property type="match status" value="1"/>
</dbReference>
<comment type="subcellular location">
    <subcellularLocation>
        <location evidence="1">Cytoplasmic vesicle</location>
        <location evidence="1">Clathrin-coated vesicle</location>
    </subcellularLocation>
    <subcellularLocation>
        <location evidence="2">Golgi apparatus</location>
    </subcellularLocation>
</comment>
<keyword evidence="7" id="KW-1185">Reference proteome</keyword>
<dbReference type="InterPro" id="IPR008942">
    <property type="entry name" value="ENTH_VHS"/>
</dbReference>
<reference evidence="8" key="1">
    <citation type="submission" date="2025-08" db="UniProtKB">
        <authorList>
            <consortium name="RefSeq"/>
        </authorList>
    </citation>
    <scope>IDENTIFICATION</scope>
    <source>
        <tissue evidence="8">Leaves</tissue>
    </source>
</reference>
<evidence type="ECO:0000313" key="8">
    <source>
        <dbReference type="RefSeq" id="XP_018823208.1"/>
    </source>
</evidence>
<evidence type="ECO:0000256" key="6">
    <source>
        <dbReference type="SAM" id="SignalP"/>
    </source>
</evidence>
<protein>
    <submittedName>
        <fullName evidence="8">Epsin-3-like</fullName>
    </submittedName>
</protein>
<dbReference type="GO" id="GO:0005886">
    <property type="term" value="C:plasma membrane"/>
    <property type="evidence" value="ECO:0000318"/>
    <property type="project" value="GO_Central"/>
</dbReference>
<dbReference type="AlphaFoldDB" id="A0A2I4EUX8"/>
<evidence type="ECO:0000256" key="1">
    <source>
        <dbReference type="ARBA" id="ARBA00004132"/>
    </source>
</evidence>